<comment type="similarity">
    <text evidence="2">Belongs to the small Tim family.</text>
</comment>
<name>A0ABR5BCF1_CRYGA</name>
<comment type="subcellular location">
    <subcellularLocation>
        <location evidence="1">Mitochondrion inner membrane</location>
        <topology evidence="1">Peripheral membrane protein</topology>
    </subcellularLocation>
</comment>
<reference evidence="7 8" key="1">
    <citation type="submission" date="2015-01" db="EMBL/GenBank/DDBJ databases">
        <title>The Genome Sequence of Cryptococcus gattii CA1873.</title>
        <authorList>
            <consortium name="The Broad Institute Genomics Platform"/>
            <person name="Cuomo C."/>
            <person name="Litvintseva A."/>
            <person name="Chen Y."/>
            <person name="Heitman J."/>
            <person name="Sun S."/>
            <person name="Springer D."/>
            <person name="Dromer F."/>
            <person name="Young S."/>
            <person name="Zeng Q."/>
            <person name="Gargeya S."/>
            <person name="Abouelleil A."/>
            <person name="Alvarado L."/>
            <person name="Chapman S.B."/>
            <person name="Gainer-Dewar J."/>
            <person name="Goldberg J."/>
            <person name="Griggs A."/>
            <person name="Gujja S."/>
            <person name="Hansen M."/>
            <person name="Howarth C."/>
            <person name="Imamovic A."/>
            <person name="Larimer J."/>
            <person name="Murphy C."/>
            <person name="Naylor J."/>
            <person name="Pearson M."/>
            <person name="Priest M."/>
            <person name="Roberts A."/>
            <person name="Saif S."/>
            <person name="Shea T."/>
            <person name="Sykes S."/>
            <person name="Wortman J."/>
            <person name="Nusbaum C."/>
            <person name="Birren B."/>
        </authorList>
    </citation>
    <scope>NUCLEOTIDE SEQUENCE [LARGE SCALE GENOMIC DNA]</scope>
    <source>
        <strain evidence="7 8">CA1873</strain>
    </source>
</reference>
<sequence>MDLVQFGGSSGGFVMPQICPRHSSAISDGDRRRQISRRPSLLVVRLLTSTLQVYLYISTLQNYIYIYKTISQMSAPTAIPALDEASKKELESFLEQEQAKAKLQASIHELTNTCWNTCITGSISSKFSKSEAQCLENCVDRFLDSSLYIVRQIEAQKQQI</sequence>
<dbReference type="Proteomes" id="UP000053800">
    <property type="component" value="Unassembled WGS sequence"/>
</dbReference>
<dbReference type="InterPro" id="IPR004217">
    <property type="entry name" value="Tim10-like"/>
</dbReference>
<evidence type="ECO:0000313" key="8">
    <source>
        <dbReference type="Proteomes" id="UP000053800"/>
    </source>
</evidence>
<dbReference type="Gene3D" id="1.10.287.810">
    <property type="entry name" value="Mitochondrial import inner membrane translocase subunit tim13 like domains"/>
    <property type="match status" value="1"/>
</dbReference>
<dbReference type="SUPFAM" id="SSF144122">
    <property type="entry name" value="Tim10-like"/>
    <property type="match status" value="1"/>
</dbReference>
<accession>A0ABR5BCF1</accession>
<proteinExistence type="inferred from homology"/>
<evidence type="ECO:0000256" key="2">
    <source>
        <dbReference type="ARBA" id="ARBA00006720"/>
    </source>
</evidence>
<keyword evidence="3" id="KW-0472">Membrane</keyword>
<dbReference type="InterPro" id="IPR035427">
    <property type="entry name" value="Tim10-like_dom_sf"/>
</dbReference>
<evidence type="ECO:0000256" key="4">
    <source>
        <dbReference type="ARBA" id="ARBA00022927"/>
    </source>
</evidence>
<gene>
    <name evidence="7" type="ORF">I314_02780</name>
</gene>
<keyword evidence="5" id="KW-0811">Translocation</keyword>
<evidence type="ECO:0000256" key="1">
    <source>
        <dbReference type="ARBA" id="ARBA00004637"/>
    </source>
</evidence>
<dbReference type="EMBL" id="KN848894">
    <property type="protein sequence ID" value="KIR63997.1"/>
    <property type="molecule type" value="Genomic_DNA"/>
</dbReference>
<protein>
    <submittedName>
        <fullName evidence="7">Mitochondrial import inner membrane translocase subunit TIM8</fullName>
    </submittedName>
</protein>
<evidence type="ECO:0000256" key="5">
    <source>
        <dbReference type="ARBA" id="ARBA00023010"/>
    </source>
</evidence>
<evidence type="ECO:0000313" key="7">
    <source>
        <dbReference type="EMBL" id="KIR63997.1"/>
    </source>
</evidence>
<keyword evidence="4" id="KW-0653">Protein transport</keyword>
<evidence type="ECO:0000256" key="3">
    <source>
        <dbReference type="ARBA" id="ARBA00022792"/>
    </source>
</evidence>
<organism evidence="7 8">
    <name type="scientific">Cryptococcus bacillisporus CA1873</name>
    <dbReference type="NCBI Taxonomy" id="1296111"/>
    <lineage>
        <taxon>Eukaryota</taxon>
        <taxon>Fungi</taxon>
        <taxon>Dikarya</taxon>
        <taxon>Basidiomycota</taxon>
        <taxon>Agaricomycotina</taxon>
        <taxon>Tremellomycetes</taxon>
        <taxon>Tremellales</taxon>
        <taxon>Cryptococcaceae</taxon>
        <taxon>Cryptococcus</taxon>
        <taxon>Cryptococcus gattii species complex</taxon>
    </lineage>
</organism>
<evidence type="ECO:0000259" key="6">
    <source>
        <dbReference type="Pfam" id="PF02953"/>
    </source>
</evidence>
<keyword evidence="3" id="KW-0999">Mitochondrion inner membrane</keyword>
<dbReference type="Pfam" id="PF02953">
    <property type="entry name" value="zf-Tim10_DDP"/>
    <property type="match status" value="1"/>
</dbReference>
<keyword evidence="3" id="KW-0496">Mitochondrion</keyword>
<keyword evidence="4" id="KW-0813">Transport</keyword>
<keyword evidence="8" id="KW-1185">Reference proteome</keyword>
<feature type="domain" description="Tim10-like" evidence="6">
    <location>
        <begin position="93"/>
        <end position="154"/>
    </location>
</feature>